<dbReference type="EMBL" id="OV651815">
    <property type="protein sequence ID" value="CAH1109086.1"/>
    <property type="molecule type" value="Genomic_DNA"/>
</dbReference>
<feature type="domain" description="Rab3GAP catalytic subunit C-terminal" evidence="11">
    <location>
        <begin position="726"/>
        <end position="917"/>
    </location>
</feature>
<evidence type="ECO:0000259" key="11">
    <source>
        <dbReference type="Pfam" id="PF19533"/>
    </source>
</evidence>
<evidence type="ECO:0000259" key="10">
    <source>
        <dbReference type="Pfam" id="PF13890"/>
    </source>
</evidence>
<dbReference type="GO" id="GO:0005794">
    <property type="term" value="C:Golgi apparatus"/>
    <property type="evidence" value="ECO:0007669"/>
    <property type="project" value="UniProtKB-SubCell"/>
</dbReference>
<keyword evidence="7" id="KW-0963">Cytoplasm</keyword>
<evidence type="ECO:0000256" key="4">
    <source>
        <dbReference type="ARBA" id="ARBA00008856"/>
    </source>
</evidence>
<evidence type="ECO:0000256" key="3">
    <source>
        <dbReference type="ARBA" id="ARBA00004496"/>
    </source>
</evidence>
<dbReference type="Proteomes" id="UP001153636">
    <property type="component" value="Chromosome 3"/>
</dbReference>
<keyword evidence="9" id="KW-0333">Golgi apparatus</keyword>
<evidence type="ECO:0000256" key="8">
    <source>
        <dbReference type="ARBA" id="ARBA00022824"/>
    </source>
</evidence>
<organism evidence="12 13">
    <name type="scientific">Psylliodes chrysocephalus</name>
    <dbReference type="NCBI Taxonomy" id="3402493"/>
    <lineage>
        <taxon>Eukaryota</taxon>
        <taxon>Metazoa</taxon>
        <taxon>Ecdysozoa</taxon>
        <taxon>Arthropoda</taxon>
        <taxon>Hexapoda</taxon>
        <taxon>Insecta</taxon>
        <taxon>Pterygota</taxon>
        <taxon>Neoptera</taxon>
        <taxon>Endopterygota</taxon>
        <taxon>Coleoptera</taxon>
        <taxon>Polyphaga</taxon>
        <taxon>Cucujiformia</taxon>
        <taxon>Chrysomeloidea</taxon>
        <taxon>Chrysomelidae</taxon>
        <taxon>Galerucinae</taxon>
        <taxon>Alticini</taxon>
        <taxon>Psylliodes</taxon>
    </lineage>
</organism>
<accession>A0A9P0GFM3</accession>
<reference evidence="12" key="1">
    <citation type="submission" date="2022-01" db="EMBL/GenBank/DDBJ databases">
        <authorList>
            <person name="King R."/>
        </authorList>
    </citation>
    <scope>NUCLEOTIDE SEQUENCE</scope>
</reference>
<keyword evidence="6" id="KW-0343">GTPase activation</keyword>
<comment type="subcellular location">
    <subcellularLocation>
        <location evidence="3">Cytoplasm</location>
    </subcellularLocation>
    <subcellularLocation>
        <location evidence="2">Endoplasmic reticulum</location>
    </subcellularLocation>
    <subcellularLocation>
        <location evidence="1">Golgi apparatus</location>
        <location evidence="1">cis-Golgi network</location>
    </subcellularLocation>
</comment>
<keyword evidence="13" id="KW-1185">Reference proteome</keyword>
<evidence type="ECO:0000256" key="1">
    <source>
        <dbReference type="ARBA" id="ARBA00004222"/>
    </source>
</evidence>
<dbReference type="GO" id="GO:0005096">
    <property type="term" value="F:GTPase activator activity"/>
    <property type="evidence" value="ECO:0007669"/>
    <property type="project" value="UniProtKB-KW"/>
</dbReference>
<dbReference type="InterPro" id="IPR026147">
    <property type="entry name" value="Rab3GAP1_conserved"/>
</dbReference>
<comment type="similarity">
    <text evidence="4">Belongs to the Rab3-GAP catalytic subunit family.</text>
</comment>
<dbReference type="PANTHER" id="PTHR21422:SF9">
    <property type="entry name" value="RAB3 GTPASE-ACTIVATING PROTEIN CATALYTIC SUBUNIT"/>
    <property type="match status" value="1"/>
</dbReference>
<feature type="domain" description="Rab3GAP catalytic subunit conserved" evidence="10">
    <location>
        <begin position="560"/>
        <end position="713"/>
    </location>
</feature>
<dbReference type="OrthoDB" id="17346at2759"/>
<keyword evidence="8" id="KW-0256">Endoplasmic reticulum</keyword>
<dbReference type="AlphaFoldDB" id="A0A9P0GFM3"/>
<evidence type="ECO:0000256" key="2">
    <source>
        <dbReference type="ARBA" id="ARBA00004240"/>
    </source>
</evidence>
<evidence type="ECO:0000256" key="7">
    <source>
        <dbReference type="ARBA" id="ARBA00022490"/>
    </source>
</evidence>
<gene>
    <name evidence="12" type="ORF">PSYICH_LOCUS8626</name>
</gene>
<sequence>MNEEIDDSEFYHQDFTTASEWEVFMARIEEIISQWKIDKERSEKPLDTESIWSIKSERLNFADEHFYLYLYSKQIACSAITEINEEKEDNPQKNPIDSLHDFELYNENNNEVHSCLSIWYGLNEFIVLSPASNGGIINESKIKMLLSSIYVVEGNLVASENLNSIPIFIQIREKWQRLYLGVFANEVIRTNFEMVHLKKGLPYCNYLSGLLDLFKTKISSPCTIDQFIVSTQFTFTLSEFGGFVWKQDLLHQNYDIESLFILPFGVSVDPISALILKTTWNHLPDNLVVDSENYTDFDPMAAMKWSCLIKSTNDPVCLMGDAMTEFLQNLNNSFTIYDILGDFASLPSSENNPLDLLTEPNVPTLSRLLTRTARHSLTRNKRNNPPLSESVLVPLLYFLFPDADEKSNFPYGREEKEHVEPSEQILFKNFDEEFKGFKTCSPDSLVWRLSIILTHCLQSLGGLRAFAHIWYEFVQEMRYRWEKSMPIPGLSPGLPDLRTCLLNQKLQMLNCCIDRKLSRDNAQVSFDSAENSSTDDDDEFFDCSEKPTEEKHKEKLSLWNQPVGRLSKFGNLKLIKTGDPLYIPVTQDPVLKTEDQLEEDTDVLLQLGSDAEAMELRARIMSASLLSDMESFKAANPGSVIDDFIRWYSPRDWIEEEDKVDEWGQKVGQLSPRMLIEDNIWTEMWLSAKPVPAHRQKRLFDDTREAEKVLQFLDLRTISQICELIIPVLSHTAIYRLMEECQSLASDEIQFPAKISNLIRKGEVLTRETRPQPRRFEAIIQEAAALELLISEMNSLHYKLNPSRAINDEINDLVVKLVTGREVAVENRANSEIGSRIVSMFGEAQKMTNLSIGEQYEEGRNAINNVFPVPTAREFVLRANAVKPAVYSSKCPQFLRAVLSKDEFRLCGAWSEDTVFF</sequence>
<evidence type="ECO:0000313" key="13">
    <source>
        <dbReference type="Proteomes" id="UP001153636"/>
    </source>
</evidence>
<proteinExistence type="inferred from homology"/>
<evidence type="ECO:0000256" key="9">
    <source>
        <dbReference type="ARBA" id="ARBA00023034"/>
    </source>
</evidence>
<evidence type="ECO:0000256" key="6">
    <source>
        <dbReference type="ARBA" id="ARBA00022468"/>
    </source>
</evidence>
<dbReference type="InterPro" id="IPR045698">
    <property type="entry name" value="Rab3GAP1_C"/>
</dbReference>
<evidence type="ECO:0000256" key="5">
    <source>
        <dbReference type="ARBA" id="ARBA00015817"/>
    </source>
</evidence>
<protein>
    <recommendedName>
        <fullName evidence="5">Rab3 GTPase-activating protein catalytic subunit</fullName>
    </recommendedName>
</protein>
<dbReference type="Pfam" id="PF13890">
    <property type="entry name" value="Rab3-GTPase_cat"/>
    <property type="match status" value="1"/>
</dbReference>
<dbReference type="InterPro" id="IPR045700">
    <property type="entry name" value="Rab3GAP1"/>
</dbReference>
<evidence type="ECO:0000313" key="12">
    <source>
        <dbReference type="EMBL" id="CAH1109086.1"/>
    </source>
</evidence>
<dbReference type="GO" id="GO:0005783">
    <property type="term" value="C:endoplasmic reticulum"/>
    <property type="evidence" value="ECO:0007669"/>
    <property type="project" value="UniProtKB-SubCell"/>
</dbReference>
<dbReference type="Pfam" id="PF19533">
    <property type="entry name" value="Rab3-GAP_cat_C"/>
    <property type="match status" value="1"/>
</dbReference>
<name>A0A9P0GFM3_9CUCU</name>
<dbReference type="PANTHER" id="PTHR21422">
    <property type="entry name" value="RAB3 GTPASE-ACTIVATING PROTEIN CATALYTIC SUBUNIT"/>
    <property type="match status" value="1"/>
</dbReference>